<protein>
    <recommendedName>
        <fullName evidence="6">Protein inturned</fullName>
    </recommendedName>
</protein>
<name>A0A9D3S058_ANGAN</name>
<dbReference type="AlphaFoldDB" id="A0A9D3S058"/>
<feature type="region of interest" description="Disordered" evidence="1">
    <location>
        <begin position="178"/>
        <end position="201"/>
    </location>
</feature>
<feature type="region of interest" description="Disordered" evidence="1">
    <location>
        <begin position="228"/>
        <end position="305"/>
    </location>
</feature>
<dbReference type="Pfam" id="PF19033">
    <property type="entry name" value="Intu_longin_3"/>
    <property type="match status" value="1"/>
</dbReference>
<proteinExistence type="predicted"/>
<reference evidence="4" key="1">
    <citation type="submission" date="2021-01" db="EMBL/GenBank/DDBJ databases">
        <title>A chromosome-scale assembly of European eel, Anguilla anguilla.</title>
        <authorList>
            <person name="Henkel C."/>
            <person name="Jong-Raadsen S.A."/>
            <person name="Dufour S."/>
            <person name="Weltzien F.-A."/>
            <person name="Palstra A.P."/>
            <person name="Pelster B."/>
            <person name="Spaink H.P."/>
            <person name="Van Den Thillart G.E."/>
            <person name="Jansen H."/>
            <person name="Zahm M."/>
            <person name="Klopp C."/>
            <person name="Cedric C."/>
            <person name="Louis A."/>
            <person name="Berthelot C."/>
            <person name="Parey E."/>
            <person name="Roest Crollius H."/>
            <person name="Montfort J."/>
            <person name="Robinson-Rechavi M."/>
            <person name="Bucao C."/>
            <person name="Bouchez O."/>
            <person name="Gislard M."/>
            <person name="Lluch J."/>
            <person name="Milhes M."/>
            <person name="Lampietro C."/>
            <person name="Lopez Roques C."/>
            <person name="Donnadieu C."/>
            <person name="Braasch I."/>
            <person name="Desvignes T."/>
            <person name="Postlethwait J."/>
            <person name="Bobe J."/>
            <person name="Guiguen Y."/>
            <person name="Dirks R."/>
        </authorList>
    </citation>
    <scope>NUCLEOTIDE SEQUENCE</scope>
    <source>
        <strain evidence="4">Tag_6206</strain>
        <tissue evidence="4">Liver</tissue>
    </source>
</reference>
<feature type="domain" description="CCZ1/INTU second Longin" evidence="2">
    <location>
        <begin position="52"/>
        <end position="169"/>
    </location>
</feature>
<dbReference type="Pfam" id="PF19032">
    <property type="entry name" value="Intu_longin_2"/>
    <property type="match status" value="1"/>
</dbReference>
<sequence>MLFLDGLPAVRWLTLPPEIKVEIDTVLSDFESSDFGEMSEDFFGMRRLYVTLGSCLFYKGYLIANHLPKEDLLDVSLYCQHYCLLPLASEQRIGQLVIWREVFPQRRSQPAPKPAGWGYCEPQGRYFLLIVGLRHFMQCVLLEAGGCAAPAVGVQGPDCVYVDQVKATLLQLEGLDGASRSVWPRPPPPASPAPTGSSPRAATAWTALPARPSSASWRAPARRPRLGRRSLFGEAASSLRGRRPSPSGACRTAAARARRTGCPSARGSAPTPRPTRPGSWGRRDSLGSGGSDGSGGSGSLFKIPRKKHPNPFYLGTLKKSLTERETEDMYNTMKLTSGAENTLFHYVCMETVQGIFIAPTHREVSQLSGSIHPQLIRNFHHCCLSIRAAFQQSLPPRERRGVDRPQGTRGLGPVKEHGVLFQCKPENWTDQKKPAPTMTYWVIGRMLLEPVPQEFYVCFHDSVAEVPVEMAFRLSFGLAL</sequence>
<dbReference type="EMBL" id="JAFIRN010000007">
    <property type="protein sequence ID" value="KAG5845577.1"/>
    <property type="molecule type" value="Genomic_DNA"/>
</dbReference>
<dbReference type="GO" id="GO:0001736">
    <property type="term" value="P:establishment of planar polarity"/>
    <property type="evidence" value="ECO:0007669"/>
    <property type="project" value="InterPro"/>
</dbReference>
<gene>
    <name evidence="4" type="ORF">ANANG_G00140760</name>
</gene>
<dbReference type="PANTHER" id="PTHR21082">
    <property type="entry name" value="PROTEIN INTURNED"/>
    <property type="match status" value="1"/>
</dbReference>
<dbReference type="GO" id="GO:0007399">
    <property type="term" value="P:nervous system development"/>
    <property type="evidence" value="ECO:0007669"/>
    <property type="project" value="TreeGrafter"/>
</dbReference>
<feature type="compositionally biased region" description="Gly residues" evidence="1">
    <location>
        <begin position="287"/>
        <end position="298"/>
    </location>
</feature>
<dbReference type="InterPro" id="IPR039151">
    <property type="entry name" value="INTU"/>
</dbReference>
<evidence type="ECO:0000313" key="5">
    <source>
        <dbReference type="Proteomes" id="UP001044222"/>
    </source>
</evidence>
<dbReference type="InterPro" id="IPR043989">
    <property type="entry name" value="CCZ1/INTU/HSP4_longin_3"/>
</dbReference>
<dbReference type="GO" id="GO:0016192">
    <property type="term" value="P:vesicle-mediated transport"/>
    <property type="evidence" value="ECO:0007669"/>
    <property type="project" value="InterPro"/>
</dbReference>
<evidence type="ECO:0000259" key="3">
    <source>
        <dbReference type="Pfam" id="PF19033"/>
    </source>
</evidence>
<comment type="caution">
    <text evidence="4">The sequence shown here is derived from an EMBL/GenBank/DDBJ whole genome shotgun (WGS) entry which is preliminary data.</text>
</comment>
<dbReference type="GO" id="GO:0005929">
    <property type="term" value="C:cilium"/>
    <property type="evidence" value="ECO:0007669"/>
    <property type="project" value="TreeGrafter"/>
</dbReference>
<dbReference type="GO" id="GO:0060271">
    <property type="term" value="P:cilium assembly"/>
    <property type="evidence" value="ECO:0007669"/>
    <property type="project" value="InterPro"/>
</dbReference>
<dbReference type="InterPro" id="IPR043988">
    <property type="entry name" value="CCZ1/INTU_longin_2"/>
</dbReference>
<dbReference type="Proteomes" id="UP001044222">
    <property type="component" value="Chromosome 7"/>
</dbReference>
<keyword evidence="5" id="KW-1185">Reference proteome</keyword>
<evidence type="ECO:0000256" key="1">
    <source>
        <dbReference type="SAM" id="MobiDB-lite"/>
    </source>
</evidence>
<dbReference type="PANTHER" id="PTHR21082:SF4">
    <property type="entry name" value="PROTEIN INTURNED"/>
    <property type="match status" value="1"/>
</dbReference>
<organism evidence="4 5">
    <name type="scientific">Anguilla anguilla</name>
    <name type="common">European freshwater eel</name>
    <name type="synonym">Muraena anguilla</name>
    <dbReference type="NCBI Taxonomy" id="7936"/>
    <lineage>
        <taxon>Eukaryota</taxon>
        <taxon>Metazoa</taxon>
        <taxon>Chordata</taxon>
        <taxon>Craniata</taxon>
        <taxon>Vertebrata</taxon>
        <taxon>Euteleostomi</taxon>
        <taxon>Actinopterygii</taxon>
        <taxon>Neopterygii</taxon>
        <taxon>Teleostei</taxon>
        <taxon>Anguilliformes</taxon>
        <taxon>Anguillidae</taxon>
        <taxon>Anguilla</taxon>
    </lineage>
</organism>
<feature type="compositionally biased region" description="Low complexity" evidence="1">
    <location>
        <begin position="235"/>
        <end position="255"/>
    </location>
</feature>
<evidence type="ECO:0000259" key="2">
    <source>
        <dbReference type="Pfam" id="PF19032"/>
    </source>
</evidence>
<evidence type="ECO:0000313" key="4">
    <source>
        <dbReference type="EMBL" id="KAG5845577.1"/>
    </source>
</evidence>
<evidence type="ECO:0008006" key="6">
    <source>
        <dbReference type="Google" id="ProtNLM"/>
    </source>
</evidence>
<feature type="domain" description="CCZ1/INTU/HPS4 third Longin" evidence="3">
    <location>
        <begin position="340"/>
        <end position="474"/>
    </location>
</feature>
<accession>A0A9D3S058</accession>
<dbReference type="GO" id="GO:0005737">
    <property type="term" value="C:cytoplasm"/>
    <property type="evidence" value="ECO:0007669"/>
    <property type="project" value="TreeGrafter"/>
</dbReference>